<dbReference type="Proteomes" id="UP000593890">
    <property type="component" value="Chromosome"/>
</dbReference>
<evidence type="ECO:0000313" key="2">
    <source>
        <dbReference type="EMBL" id="BCI59887.1"/>
    </source>
</evidence>
<dbReference type="KEGG" id="sman:C12CBH8_05260"/>
<evidence type="ECO:0000256" key="1">
    <source>
        <dbReference type="SAM" id="MobiDB-lite"/>
    </source>
</evidence>
<reference evidence="3" key="1">
    <citation type="submission" date="2020-07" db="EMBL/GenBank/DDBJ databases">
        <title>Complete genome sequencing of Clostridia bacterium strain 12CBH8.</title>
        <authorList>
            <person name="Sakamoto M."/>
            <person name="Murakami T."/>
            <person name="Mori H."/>
        </authorList>
    </citation>
    <scope>NUCLEOTIDE SEQUENCE [LARGE SCALE GENOMIC DNA]</scope>
    <source>
        <strain evidence="3">12CBH8</strain>
    </source>
</reference>
<protein>
    <recommendedName>
        <fullName evidence="4">Phage portal protein</fullName>
    </recommendedName>
</protein>
<evidence type="ECO:0008006" key="4">
    <source>
        <dbReference type="Google" id="ProtNLM"/>
    </source>
</evidence>
<dbReference type="InterPro" id="IPR021145">
    <property type="entry name" value="Portal_protein_SPP1_Gp6-like"/>
</dbReference>
<organism evidence="2 3">
    <name type="scientific">Solibaculum mannosilyticum</name>
    <dbReference type="NCBI Taxonomy" id="2780922"/>
    <lineage>
        <taxon>Bacteria</taxon>
        <taxon>Bacillati</taxon>
        <taxon>Bacillota</taxon>
        <taxon>Clostridia</taxon>
        <taxon>Eubacteriales</taxon>
        <taxon>Oscillospiraceae</taxon>
        <taxon>Solibaculum</taxon>
    </lineage>
</organism>
<keyword evidence="3" id="KW-1185">Reference proteome</keyword>
<sequence>MDWETIRTELGGIYGQTVLREMGEIIRLYDFYDGRGQDWPVNGQLDYIPTRKKTNLVKKLIKSEARFLFGKTPEISLYSPGQEQCDMELWQKYLGDTLIRNRWGDKLIKAARDCFIGKRVALRLWVEEDHIAMGFRPSLEFVYEPEEDDAEKIKKIIFFYHLNQDCVPSKQRIWRQKYTMVNGRCILNEGIYDGSGHLMEEKYHNYDTGLSFIPAYVIVNDGLTGDLMGESDVAELRDNQEVYNRLCSDDIDALKFHMFPQRVAVDASPQSLQNMVIAPGALVDLQTDPSIQSGQASMQTLESQFGYDARLEHTLSRIKEDMYNVLSVPDVGTQQIQGSVYSGKAIKALYWDLICRCEEKWTVWEPALVWMAKNILKMAAQMGWIPSLQTDYQVHVEHCYPIPDDEEEERLNDLKEVESGVRSVSSYQEKWGILPGRDGEKTIEPEPADKLKEEG</sequence>
<feature type="region of interest" description="Disordered" evidence="1">
    <location>
        <begin position="433"/>
        <end position="455"/>
    </location>
</feature>
<proteinExistence type="predicted"/>
<accession>A0A7I8CZH0</accession>
<evidence type="ECO:0000313" key="3">
    <source>
        <dbReference type="Proteomes" id="UP000593890"/>
    </source>
</evidence>
<dbReference type="RefSeq" id="WP_215533482.1">
    <property type="nucleotide sequence ID" value="NZ_AP023321.1"/>
</dbReference>
<dbReference type="AlphaFoldDB" id="A0A7I8CZH0"/>
<feature type="compositionally biased region" description="Basic and acidic residues" evidence="1">
    <location>
        <begin position="437"/>
        <end position="455"/>
    </location>
</feature>
<dbReference type="EMBL" id="AP023321">
    <property type="protein sequence ID" value="BCI59887.1"/>
    <property type="molecule type" value="Genomic_DNA"/>
</dbReference>
<dbReference type="Pfam" id="PF05133">
    <property type="entry name" value="SPP1_portal"/>
    <property type="match status" value="1"/>
</dbReference>
<gene>
    <name evidence="2" type="ORF">C12CBH8_05260</name>
</gene>
<name>A0A7I8CZH0_9FIRM</name>